<dbReference type="InterPro" id="IPR013083">
    <property type="entry name" value="Znf_RING/FYVE/PHD"/>
</dbReference>
<dbReference type="PROSITE" id="PS50089">
    <property type="entry name" value="ZF_RING_2"/>
    <property type="match status" value="1"/>
</dbReference>
<evidence type="ECO:0000259" key="4">
    <source>
        <dbReference type="PROSITE" id="PS50089"/>
    </source>
</evidence>
<keyword evidence="3" id="KW-0472">Membrane</keyword>
<feature type="compositionally biased region" description="Acidic residues" evidence="2">
    <location>
        <begin position="176"/>
        <end position="187"/>
    </location>
</feature>
<proteinExistence type="predicted"/>
<keyword evidence="1" id="KW-0862">Zinc</keyword>
<protein>
    <submittedName>
        <fullName evidence="5">Ring-h2 finger protein atl57</fullName>
    </submittedName>
</protein>
<dbReference type="EMBL" id="PKMF04000019">
    <property type="protein sequence ID" value="KAK7858412.1"/>
    <property type="molecule type" value="Genomic_DNA"/>
</dbReference>
<gene>
    <name evidence="5" type="primary">ATL57_4</name>
    <name evidence="5" type="ORF">CFP56_012213</name>
</gene>
<dbReference type="SMART" id="SM00184">
    <property type="entry name" value="RING"/>
    <property type="match status" value="1"/>
</dbReference>
<evidence type="ECO:0000313" key="5">
    <source>
        <dbReference type="EMBL" id="KAK7858412.1"/>
    </source>
</evidence>
<feature type="domain" description="RING-type" evidence="4">
    <location>
        <begin position="115"/>
        <end position="157"/>
    </location>
</feature>
<dbReference type="Gene3D" id="3.30.40.10">
    <property type="entry name" value="Zinc/RING finger domain, C3HC4 (zinc finger)"/>
    <property type="match status" value="1"/>
</dbReference>
<feature type="region of interest" description="Disordered" evidence="2">
    <location>
        <begin position="162"/>
        <end position="195"/>
    </location>
</feature>
<sequence length="195" mass="21184">MLKHKGVDEAQTAVTITPVLGTLAIANHQYMSNNNPPFDNHNLPILLIAAGSAAILVTMHHCIAVCRSSRQRQQSFVTATVLENSSSFNNNSAAHLIPAHKYEKGTSLRGEDGTCAVCLCEFEEGDELRTLPGCMHSFHVPCIDMWLYSHTSCPMCRSDATPSPSPMISRGGLDLESGEVVEEESETLQELVQSS</sequence>
<dbReference type="GO" id="GO:0008270">
    <property type="term" value="F:zinc ion binding"/>
    <property type="evidence" value="ECO:0007669"/>
    <property type="project" value="UniProtKB-KW"/>
</dbReference>
<name>A0AAW0M4B6_QUESU</name>
<reference evidence="5" key="1">
    <citation type="submission" date="2017-12" db="EMBL/GenBank/DDBJ databases">
        <authorList>
            <person name="Barbosa P."/>
            <person name="Usie A."/>
            <person name="Ramos A.M."/>
        </authorList>
    </citation>
    <scope>NUCLEOTIDE SEQUENCE</scope>
    <source>
        <strain evidence="5">HL8</strain>
        <tissue evidence="5">Leaves</tissue>
    </source>
</reference>
<comment type="caution">
    <text evidence="5">The sequence shown here is derived from an EMBL/GenBank/DDBJ whole genome shotgun (WGS) entry which is preliminary data.</text>
</comment>
<keyword evidence="1" id="KW-0863">Zinc-finger</keyword>
<keyword evidence="3" id="KW-0812">Transmembrane</keyword>
<reference evidence="5" key="3">
    <citation type="submission" date="2023-07" db="EMBL/GenBank/DDBJ databases">
        <title>An improved reference 1 genome and first organelle genomes of Quercus suber.</title>
        <authorList>
            <consortium name="Genosuber Consortium"/>
            <person name="Usie A."/>
            <person name="Serra O."/>
            <person name="Barros P."/>
        </authorList>
    </citation>
    <scope>NUCLEOTIDE SEQUENCE</scope>
    <source>
        <strain evidence="5">HL8</strain>
        <tissue evidence="5">Leaves</tissue>
    </source>
</reference>
<dbReference type="GO" id="GO:0016567">
    <property type="term" value="P:protein ubiquitination"/>
    <property type="evidence" value="ECO:0007669"/>
    <property type="project" value="TreeGrafter"/>
</dbReference>
<dbReference type="InterPro" id="IPR001841">
    <property type="entry name" value="Znf_RING"/>
</dbReference>
<keyword evidence="3" id="KW-1133">Transmembrane helix</keyword>
<evidence type="ECO:0000256" key="1">
    <source>
        <dbReference type="PROSITE-ProRule" id="PRU00175"/>
    </source>
</evidence>
<dbReference type="AlphaFoldDB" id="A0AAW0M4B6"/>
<evidence type="ECO:0000256" key="2">
    <source>
        <dbReference type="SAM" id="MobiDB-lite"/>
    </source>
</evidence>
<dbReference type="PANTHER" id="PTHR45676">
    <property type="entry name" value="RING-H2 FINGER PROTEIN ATL51-RELATED"/>
    <property type="match status" value="1"/>
</dbReference>
<dbReference type="SUPFAM" id="SSF57850">
    <property type="entry name" value="RING/U-box"/>
    <property type="match status" value="1"/>
</dbReference>
<dbReference type="Pfam" id="PF13639">
    <property type="entry name" value="zf-RING_2"/>
    <property type="match status" value="1"/>
</dbReference>
<accession>A0AAW0M4B6</accession>
<dbReference type="PANTHER" id="PTHR45676:SF177">
    <property type="entry name" value="RING-TYPE E3 UBIQUITIN TRANSFERASE"/>
    <property type="match status" value="1"/>
</dbReference>
<organism evidence="5">
    <name type="scientific">Quercus suber</name>
    <name type="common">Cork oak</name>
    <dbReference type="NCBI Taxonomy" id="58331"/>
    <lineage>
        <taxon>Eukaryota</taxon>
        <taxon>Viridiplantae</taxon>
        <taxon>Streptophyta</taxon>
        <taxon>Embryophyta</taxon>
        <taxon>Tracheophyta</taxon>
        <taxon>Spermatophyta</taxon>
        <taxon>Magnoliopsida</taxon>
        <taxon>eudicotyledons</taxon>
        <taxon>Gunneridae</taxon>
        <taxon>Pentapetalae</taxon>
        <taxon>rosids</taxon>
        <taxon>fabids</taxon>
        <taxon>Fagales</taxon>
        <taxon>Fagaceae</taxon>
        <taxon>Quercus</taxon>
    </lineage>
</organism>
<evidence type="ECO:0000256" key="3">
    <source>
        <dbReference type="SAM" id="Phobius"/>
    </source>
</evidence>
<keyword evidence="1" id="KW-0479">Metal-binding</keyword>
<dbReference type="CDD" id="cd16461">
    <property type="entry name" value="RING-H2_EL5-like"/>
    <property type="match status" value="1"/>
</dbReference>
<feature type="transmembrane region" description="Helical" evidence="3">
    <location>
        <begin position="43"/>
        <end position="66"/>
    </location>
</feature>
<reference evidence="5" key="2">
    <citation type="journal article" date="2018" name="Sci. Data">
        <title>The draft genome sequence of cork oak.</title>
        <authorList>
            <person name="Ramos A.M."/>
            <person name="Usie A."/>
            <person name="Barbosa P."/>
            <person name="Barros P.M."/>
            <person name="Capote T."/>
            <person name="Chaves I."/>
            <person name="Simoes F."/>
            <person name="Abreu I."/>
            <person name="Carrasquinho I."/>
            <person name="Faro C."/>
            <person name="Guimaraes J.B."/>
            <person name="Mendonca D."/>
            <person name="Nobrega F."/>
            <person name="Rodrigues L."/>
            <person name="Saibo N.J.M."/>
            <person name="Varela M.C."/>
            <person name="Egas C."/>
            <person name="Matos J."/>
            <person name="Miguel C.M."/>
            <person name="Oliveira M.M."/>
            <person name="Ricardo C.P."/>
            <person name="Goncalves S."/>
        </authorList>
    </citation>
    <scope>NUCLEOTIDE SEQUENCE [LARGE SCALE GENOMIC DNA]</scope>
    <source>
        <strain evidence="5">HL8</strain>
    </source>
</reference>